<name>A0A6B0GKY9_9EURY</name>
<evidence type="ECO:0000256" key="2">
    <source>
        <dbReference type="ARBA" id="ARBA00022801"/>
    </source>
</evidence>
<comment type="similarity">
    <text evidence="1">Belongs to the 4-hydroxybenzoyl-CoA thioesterase family.</text>
</comment>
<evidence type="ECO:0000313" key="4">
    <source>
        <dbReference type="Proteomes" id="UP000451471"/>
    </source>
</evidence>
<evidence type="ECO:0000256" key="1">
    <source>
        <dbReference type="ARBA" id="ARBA00005953"/>
    </source>
</evidence>
<dbReference type="RefSeq" id="WP_158203826.1">
    <property type="nucleotide sequence ID" value="NZ_WSZK01000014.1"/>
</dbReference>
<dbReference type="EMBL" id="WSZK01000014">
    <property type="protein sequence ID" value="MWG34109.1"/>
    <property type="molecule type" value="Genomic_DNA"/>
</dbReference>
<dbReference type="Gene3D" id="3.10.129.10">
    <property type="entry name" value="Hotdog Thioesterase"/>
    <property type="match status" value="1"/>
</dbReference>
<evidence type="ECO:0000313" key="3">
    <source>
        <dbReference type="EMBL" id="MWG34109.1"/>
    </source>
</evidence>
<dbReference type="AlphaFoldDB" id="A0A6B0GKY9"/>
<sequence length="134" mass="14532">MDDFAHETGIQVRYRDLDTLSHVNNAVYASYLEQARSEYFEAVADLDIGGGEMVIARLEIDYRAPVEMEDREVSVGTSIVELGGSSLTMDQRIVADGAVAAEATCVIVAIGEDGGARALPESWREAIESFEDGN</sequence>
<dbReference type="SUPFAM" id="SSF54637">
    <property type="entry name" value="Thioesterase/thiol ester dehydrase-isomerase"/>
    <property type="match status" value="1"/>
</dbReference>
<dbReference type="PANTHER" id="PTHR31793:SF27">
    <property type="entry name" value="NOVEL THIOESTERASE SUPERFAMILY DOMAIN AND SAPOSIN A-TYPE DOMAIN CONTAINING PROTEIN (0610012H03RIK)"/>
    <property type="match status" value="1"/>
</dbReference>
<dbReference type="GO" id="GO:0047617">
    <property type="term" value="F:fatty acyl-CoA hydrolase activity"/>
    <property type="evidence" value="ECO:0007669"/>
    <property type="project" value="TreeGrafter"/>
</dbReference>
<accession>A0A6B0GKY9</accession>
<protein>
    <submittedName>
        <fullName evidence="3">Acyl-CoA thioesterase</fullName>
    </submittedName>
</protein>
<dbReference type="Proteomes" id="UP000451471">
    <property type="component" value="Unassembled WGS sequence"/>
</dbReference>
<dbReference type="CDD" id="cd00586">
    <property type="entry name" value="4HBT"/>
    <property type="match status" value="1"/>
</dbReference>
<proteinExistence type="inferred from homology"/>
<dbReference type="InterPro" id="IPR029069">
    <property type="entry name" value="HotDog_dom_sf"/>
</dbReference>
<comment type="caution">
    <text evidence="3">The sequence shown here is derived from an EMBL/GenBank/DDBJ whole genome shotgun (WGS) entry which is preliminary data.</text>
</comment>
<dbReference type="Pfam" id="PF13279">
    <property type="entry name" value="4HBT_2"/>
    <property type="match status" value="1"/>
</dbReference>
<keyword evidence="4" id="KW-1185">Reference proteome</keyword>
<dbReference type="OrthoDB" id="56956at2157"/>
<keyword evidence="2" id="KW-0378">Hydrolase</keyword>
<dbReference type="PANTHER" id="PTHR31793">
    <property type="entry name" value="4-HYDROXYBENZOYL-COA THIOESTERASE FAMILY MEMBER"/>
    <property type="match status" value="1"/>
</dbReference>
<reference evidence="3 4" key="1">
    <citation type="submission" date="2019-12" db="EMBL/GenBank/DDBJ databases">
        <title>Halocatena pleomorpha gen. nov. sp. nov., an extremely halophilic archaeon of family Halobacteriaceae isolated from saltpan soil.</title>
        <authorList>
            <person name="Pal Y."/>
            <person name="Verma A."/>
            <person name="Krishnamurthi S."/>
            <person name="Kumar P."/>
        </authorList>
    </citation>
    <scope>NUCLEOTIDE SEQUENCE [LARGE SCALE GENOMIC DNA]</scope>
    <source>
        <strain evidence="3 4">JCM 16495</strain>
    </source>
</reference>
<organism evidence="3 4">
    <name type="scientific">Halomarina oriensis</name>
    <dbReference type="NCBI Taxonomy" id="671145"/>
    <lineage>
        <taxon>Archaea</taxon>
        <taxon>Methanobacteriati</taxon>
        <taxon>Methanobacteriota</taxon>
        <taxon>Stenosarchaea group</taxon>
        <taxon>Halobacteria</taxon>
        <taxon>Halobacteriales</taxon>
        <taxon>Natronomonadaceae</taxon>
        <taxon>Halomarina</taxon>
    </lineage>
</organism>
<gene>
    <name evidence="3" type="ORF">GQS65_06325</name>
</gene>
<dbReference type="InterPro" id="IPR050563">
    <property type="entry name" value="4-hydroxybenzoyl-CoA_TE"/>
</dbReference>